<comment type="function">
    <text evidence="11">Major role in the synthesis of nucleoside triphosphates other than ATP. The ATP gamma phosphate is transferred to the NDP beta phosphate via a ping-pong mechanism, using a phosphorylated active-site intermediate.</text>
</comment>
<evidence type="ECO:0000313" key="22">
    <source>
        <dbReference type="Proteomes" id="UP000035214"/>
    </source>
</evidence>
<evidence type="ECO:0000313" key="16">
    <source>
        <dbReference type="EMBL" id="KLA30161.1"/>
    </source>
</evidence>
<evidence type="ECO:0000256" key="7">
    <source>
        <dbReference type="ARBA" id="ARBA00022840"/>
    </source>
</evidence>
<comment type="catalytic activity">
    <reaction evidence="11 14">
        <text>a 2'-deoxyribonucleoside 5'-diphosphate + ATP = a 2'-deoxyribonucleoside 5'-triphosphate + ADP</text>
        <dbReference type="Rhea" id="RHEA:44640"/>
        <dbReference type="ChEBI" id="CHEBI:30616"/>
        <dbReference type="ChEBI" id="CHEBI:61560"/>
        <dbReference type="ChEBI" id="CHEBI:73316"/>
        <dbReference type="ChEBI" id="CHEBI:456216"/>
        <dbReference type="EC" id="2.7.4.6"/>
    </reaction>
</comment>
<evidence type="ECO:0000256" key="4">
    <source>
        <dbReference type="ARBA" id="ARBA00022679"/>
    </source>
</evidence>
<dbReference type="GO" id="GO:0006241">
    <property type="term" value="P:CTP biosynthetic process"/>
    <property type="evidence" value="ECO:0007669"/>
    <property type="project" value="UniProtKB-UniRule"/>
</dbReference>
<comment type="catalytic activity">
    <reaction evidence="10">
        <text>dZDP + ATP = dZTP + ADP</text>
        <dbReference type="Rhea" id="RHEA:67644"/>
        <dbReference type="ChEBI" id="CHEBI:30616"/>
        <dbReference type="ChEBI" id="CHEBI:172929"/>
        <dbReference type="ChEBI" id="CHEBI:172931"/>
        <dbReference type="ChEBI" id="CHEBI:456216"/>
    </reaction>
</comment>
<dbReference type="AlphaFoldDB" id="A0A063CUX6"/>
<gene>
    <name evidence="11" type="primary">ndk</name>
    <name evidence="16" type="ORF">B4077_1904</name>
    <name evidence="17" type="ORF">B4082_4345</name>
    <name evidence="18" type="ORF">B4088_3518</name>
    <name evidence="19" type="ORF">BJR07_18370</name>
    <name evidence="21" type="ORF">CN263_17690</name>
    <name evidence="20" type="ORF">CN290_08215</name>
</gene>
<dbReference type="Proteomes" id="UP000186535">
    <property type="component" value="Unassembled WGS sequence"/>
</dbReference>
<evidence type="ECO:0000313" key="26">
    <source>
        <dbReference type="Proteomes" id="UP000219743"/>
    </source>
</evidence>
<dbReference type="InterPro" id="IPR023005">
    <property type="entry name" value="Nucleoside_diP_kinase_AS"/>
</dbReference>
<comment type="subunit">
    <text evidence="11">Homotetramer.</text>
</comment>
<dbReference type="SMART" id="SM00562">
    <property type="entry name" value="NDK"/>
    <property type="match status" value="1"/>
</dbReference>
<accession>A0A063CUX6</accession>
<sequence length="148" mass="16615">MEKTFLMVKPDGVQRAFIGEIVARFEKKGFQLVGAKLMQVTPEIAGQHYAEHTEKPFFGELVDFITSGPVFAMVWQGEGVVDTARNMMGKTRPHEAAPGTIRGDFGVTVAKNIIHGSDSLESAEREIAIFFKEEELVDYSKLMNEWIY</sequence>
<dbReference type="FunFam" id="3.30.70.141:FF:000002">
    <property type="entry name" value="Nucleoside diphosphate kinase"/>
    <property type="match status" value="1"/>
</dbReference>
<dbReference type="InterPro" id="IPR036850">
    <property type="entry name" value="NDK-like_dom_sf"/>
</dbReference>
<evidence type="ECO:0000313" key="18">
    <source>
        <dbReference type="EMBL" id="KZD62643.1"/>
    </source>
</evidence>
<dbReference type="PROSITE" id="PS51374">
    <property type="entry name" value="NDPK_LIKE"/>
    <property type="match status" value="1"/>
</dbReference>
<dbReference type="SUPFAM" id="SSF54919">
    <property type="entry name" value="Nucleoside diphosphate kinase, NDK"/>
    <property type="match status" value="1"/>
</dbReference>
<dbReference type="Proteomes" id="UP000035214">
    <property type="component" value="Unassembled WGS sequence"/>
</dbReference>
<dbReference type="Proteomes" id="UP000220226">
    <property type="component" value="Unassembled WGS sequence"/>
</dbReference>
<dbReference type="EMBL" id="MPON01000006">
    <property type="protein sequence ID" value="OKA36045.1"/>
    <property type="molecule type" value="Genomic_DNA"/>
</dbReference>
<feature type="active site" description="Pros-phosphohistidine intermediate" evidence="11 12">
    <location>
        <position position="115"/>
    </location>
</feature>
<evidence type="ECO:0000256" key="1">
    <source>
        <dbReference type="ARBA" id="ARBA00001946"/>
    </source>
</evidence>
<evidence type="ECO:0000256" key="13">
    <source>
        <dbReference type="RuleBase" id="RU004011"/>
    </source>
</evidence>
<dbReference type="EC" id="2.7.4.6" evidence="11 14"/>
<dbReference type="SMR" id="A0A063CUX6"/>
<evidence type="ECO:0000259" key="15">
    <source>
        <dbReference type="SMART" id="SM00562"/>
    </source>
</evidence>
<reference evidence="19 25" key="3">
    <citation type="submission" date="2016-11" db="EMBL/GenBank/DDBJ databases">
        <title>Identification of Bacillus cereus isolated from egg-white.</title>
        <authorList>
            <person name="Soni A."/>
            <person name="Oey I."/>
            <person name="Silcock P."/>
            <person name="Bremer P."/>
        </authorList>
    </citation>
    <scope>NUCLEOTIDE SEQUENCE [LARGE SCALE GENOMIC DNA]</scope>
    <source>
        <strain evidence="19 25">NZAS03</strain>
    </source>
</reference>
<evidence type="ECO:0000313" key="19">
    <source>
        <dbReference type="EMBL" id="OKA36045.1"/>
    </source>
</evidence>
<dbReference type="NCBIfam" id="NF001908">
    <property type="entry name" value="PRK00668.1"/>
    <property type="match status" value="1"/>
</dbReference>
<evidence type="ECO:0000256" key="12">
    <source>
        <dbReference type="PROSITE-ProRule" id="PRU00706"/>
    </source>
</evidence>
<dbReference type="Proteomes" id="UP000076482">
    <property type="component" value="Unassembled WGS sequence"/>
</dbReference>
<feature type="binding site" evidence="11 12">
    <location>
        <position position="102"/>
    </location>
    <ligand>
        <name>ATP</name>
        <dbReference type="ChEBI" id="CHEBI:30616"/>
    </ligand>
</feature>
<comment type="caution">
    <text evidence="16">The sequence shown here is derived from an EMBL/GenBank/DDBJ whole genome shotgun (WGS) entry which is preliminary data.</text>
</comment>
<dbReference type="InterPro" id="IPR001564">
    <property type="entry name" value="Nucleoside_diP_kinase"/>
</dbReference>
<feature type="modified residue" description="Phosphoserine" evidence="11">
    <location>
        <position position="122"/>
    </location>
</feature>
<evidence type="ECO:0000256" key="3">
    <source>
        <dbReference type="ARBA" id="ARBA00022553"/>
    </source>
</evidence>
<dbReference type="GO" id="GO:0046872">
    <property type="term" value="F:metal ion binding"/>
    <property type="evidence" value="ECO:0007669"/>
    <property type="project" value="UniProtKB-KW"/>
</dbReference>
<name>A0A063CUX6_BACCE</name>
<evidence type="ECO:0000313" key="25">
    <source>
        <dbReference type="Proteomes" id="UP000186535"/>
    </source>
</evidence>
<dbReference type="GO" id="GO:0005524">
    <property type="term" value="F:ATP binding"/>
    <property type="evidence" value="ECO:0007669"/>
    <property type="project" value="UniProtKB-UniRule"/>
</dbReference>
<dbReference type="PANTHER" id="PTHR11349">
    <property type="entry name" value="NUCLEOSIDE DIPHOSPHATE KINASE"/>
    <property type="match status" value="1"/>
</dbReference>
<dbReference type="Gene3D" id="3.30.70.141">
    <property type="entry name" value="Nucleoside diphosphate kinase-like domain"/>
    <property type="match status" value="1"/>
</dbReference>
<evidence type="ECO:0000256" key="8">
    <source>
        <dbReference type="ARBA" id="ARBA00023080"/>
    </source>
</evidence>
<feature type="binding site" evidence="11 12">
    <location>
        <position position="112"/>
    </location>
    <ligand>
        <name>ATP</name>
        <dbReference type="ChEBI" id="CHEBI:30616"/>
    </ligand>
</feature>
<comment type="catalytic activity">
    <reaction evidence="11">
        <text>a ribonucleoside 5'-diphosphate + ATP = a ribonucleoside 5'-triphosphate + ADP</text>
        <dbReference type="Rhea" id="RHEA:18113"/>
        <dbReference type="ChEBI" id="CHEBI:30616"/>
        <dbReference type="ChEBI" id="CHEBI:57930"/>
        <dbReference type="ChEBI" id="CHEBI:61557"/>
        <dbReference type="ChEBI" id="CHEBI:456216"/>
        <dbReference type="EC" id="2.7.4.6"/>
    </reaction>
</comment>
<evidence type="ECO:0000313" key="17">
    <source>
        <dbReference type="EMBL" id="KZD29991.1"/>
    </source>
</evidence>
<feature type="binding site" evidence="11 12">
    <location>
        <position position="57"/>
    </location>
    <ligand>
        <name>ATP</name>
        <dbReference type="ChEBI" id="CHEBI:30616"/>
    </ligand>
</feature>
<evidence type="ECO:0000256" key="10">
    <source>
        <dbReference type="ARBA" id="ARBA00047945"/>
    </source>
</evidence>
<keyword evidence="6 11" id="KW-0418">Kinase</keyword>
<evidence type="ECO:0000256" key="5">
    <source>
        <dbReference type="ARBA" id="ARBA00022741"/>
    </source>
</evidence>
<feature type="binding site" evidence="11 12">
    <location>
        <position position="85"/>
    </location>
    <ligand>
        <name>ATP</name>
        <dbReference type="ChEBI" id="CHEBI:30616"/>
    </ligand>
</feature>
<dbReference type="GeneID" id="301199948"/>
<dbReference type="EMBL" id="LJKA01000064">
    <property type="protein sequence ID" value="KZD29991.1"/>
    <property type="molecule type" value="Genomic_DNA"/>
</dbReference>
<comment type="cofactor">
    <cofactor evidence="1 11">
        <name>Mg(2+)</name>
        <dbReference type="ChEBI" id="CHEBI:18420"/>
    </cofactor>
</comment>
<dbReference type="PRINTS" id="PR01243">
    <property type="entry name" value="NUCDPKINASE"/>
</dbReference>
<comment type="subcellular location">
    <subcellularLocation>
        <location evidence="11">Cytoplasm</location>
    </subcellularLocation>
</comment>
<reference evidence="20 27" key="5">
    <citation type="submission" date="2017-09" db="EMBL/GenBank/DDBJ databases">
        <title>Large-scale bioinformatics analysis of Bacillus genomes uncovers conserved roles of natural products in bacterial physiology.</title>
        <authorList>
            <consortium name="Agbiome Team Llc"/>
            <person name="Bleich R.M."/>
            <person name="Grubbs K.J."/>
            <person name="Santa Maria K.C."/>
            <person name="Allen S.E."/>
            <person name="Farag S."/>
            <person name="Shank E.A."/>
            <person name="Bowers A."/>
        </authorList>
    </citation>
    <scope>NUCLEOTIDE SEQUENCE [LARGE SCALE GENOMIC DNA]</scope>
    <source>
        <strain evidence="20 27">AFS025165</strain>
    </source>
</reference>
<evidence type="ECO:0000256" key="2">
    <source>
        <dbReference type="ARBA" id="ARBA00008142"/>
    </source>
</evidence>
<keyword evidence="11" id="KW-0479">Metal-binding</keyword>
<dbReference type="CDD" id="cd04413">
    <property type="entry name" value="NDPk_I"/>
    <property type="match status" value="1"/>
</dbReference>
<keyword evidence="11" id="KW-0460">Magnesium</keyword>
<dbReference type="EMBL" id="LJKE01000061">
    <property type="protein sequence ID" value="KZD62643.1"/>
    <property type="molecule type" value="Genomic_DNA"/>
</dbReference>
<dbReference type="EMBL" id="NTRC01000013">
    <property type="protein sequence ID" value="PFD20115.1"/>
    <property type="molecule type" value="Genomic_DNA"/>
</dbReference>
<dbReference type="PROSITE" id="PS00469">
    <property type="entry name" value="NDPK"/>
    <property type="match status" value="1"/>
</dbReference>
<evidence type="ECO:0000313" key="24">
    <source>
        <dbReference type="Proteomes" id="UP000076501"/>
    </source>
</evidence>
<dbReference type="KEGG" id="bcef:BcrFT9_01290"/>
<dbReference type="EMBL" id="NTQT01000009">
    <property type="protein sequence ID" value="PFC76032.1"/>
    <property type="molecule type" value="Genomic_DNA"/>
</dbReference>
<evidence type="ECO:0000313" key="23">
    <source>
        <dbReference type="Proteomes" id="UP000076482"/>
    </source>
</evidence>
<dbReference type="GO" id="GO:0006228">
    <property type="term" value="P:UTP biosynthetic process"/>
    <property type="evidence" value="ECO:0007669"/>
    <property type="project" value="UniProtKB-UniRule"/>
</dbReference>
<reference evidence="16 22" key="1">
    <citation type="submission" date="2015-04" db="EMBL/GenBank/DDBJ databases">
        <title>Draft Genome Sequences of Eight Spore-Forming Food Isolates of Bacillus cereus Genome sequencing.</title>
        <authorList>
            <person name="Krawcyk A.O."/>
            <person name="de Jong A."/>
            <person name="Eijlander R.T."/>
            <person name="Berendsen E.M."/>
            <person name="Holsappel S."/>
            <person name="Wells-Bennik M."/>
            <person name="Kuipers O.P."/>
        </authorList>
    </citation>
    <scope>NUCLEOTIDE SEQUENCE [LARGE SCALE GENOMIC DNA]</scope>
    <source>
        <strain evidence="16 22">B4077</strain>
    </source>
</reference>
<evidence type="ECO:0000256" key="6">
    <source>
        <dbReference type="ARBA" id="ARBA00022777"/>
    </source>
</evidence>
<evidence type="ECO:0000256" key="9">
    <source>
        <dbReference type="ARBA" id="ARBA00024802"/>
    </source>
</evidence>
<keyword evidence="11" id="KW-0963">Cytoplasm</keyword>
<protein>
    <recommendedName>
        <fullName evidence="11 14">Nucleoside diphosphate kinase</fullName>
        <shortName evidence="11">NDK</shortName>
        <shortName evidence="11">NDP kinase</shortName>
        <ecNumber evidence="11 14">2.7.4.6</ecNumber>
    </recommendedName>
    <alternativeName>
        <fullName evidence="11">Nucleoside-2-P kinase</fullName>
    </alternativeName>
</protein>
<keyword evidence="5 11" id="KW-0547">Nucleotide-binding</keyword>
<dbReference type="Pfam" id="PF00334">
    <property type="entry name" value="NDK"/>
    <property type="match status" value="1"/>
</dbReference>
<dbReference type="GeneID" id="93009525"/>
<dbReference type="RefSeq" id="WP_000415885.1">
    <property type="nucleotide sequence ID" value="NZ_AP022857.1"/>
</dbReference>
<evidence type="ECO:0000256" key="11">
    <source>
        <dbReference type="HAMAP-Rule" id="MF_00451"/>
    </source>
</evidence>
<reference evidence="23 24" key="2">
    <citation type="submission" date="2015-09" db="EMBL/GenBank/DDBJ databases">
        <title>Bacillus cereus food isolates.</title>
        <authorList>
            <person name="Boekhorst J."/>
        </authorList>
    </citation>
    <scope>NUCLEOTIDE SEQUENCE [LARGE SCALE GENOMIC DNA]</scope>
    <source>
        <strain evidence="17 24">B4082</strain>
        <strain evidence="18 23">B4088</strain>
    </source>
</reference>
<dbReference type="PATRIC" id="fig|1396.419.peg.66"/>
<keyword evidence="7 11" id="KW-0067">ATP-binding</keyword>
<keyword evidence="4 11" id="KW-0808">Transferase</keyword>
<feature type="modified residue" description="Phosphothreonine" evidence="11">
    <location>
        <position position="91"/>
    </location>
</feature>
<dbReference type="HAMAP" id="MF_00451">
    <property type="entry name" value="NDP_kinase"/>
    <property type="match status" value="1"/>
</dbReference>
<keyword evidence="3 11" id="KW-0597">Phosphoprotein</keyword>
<evidence type="ECO:0000313" key="20">
    <source>
        <dbReference type="EMBL" id="PFC76032.1"/>
    </source>
</evidence>
<evidence type="ECO:0000313" key="21">
    <source>
        <dbReference type="EMBL" id="PFD20115.1"/>
    </source>
</evidence>
<reference evidence="21 26" key="4">
    <citation type="submission" date="2017-09" db="EMBL/GenBank/DDBJ databases">
        <title>Large-scale bioinformatics analysis of Bacillus genomes uncovers conserved roles of natural products in bacterial physiology.</title>
        <authorList>
            <consortium name="Agbiome Team Llc"/>
            <person name="Bleich R.M."/>
            <person name="Kirk G.J."/>
            <person name="Santa Maria K.C."/>
            <person name="Allen S.E."/>
            <person name="Farag S."/>
            <person name="Shank E.A."/>
            <person name="Bowers A."/>
        </authorList>
    </citation>
    <scope>NUCLEOTIDE SEQUENCE [LARGE SCALE GENOMIC DNA]</scope>
    <source>
        <strain evidence="21 26">AFS024404</strain>
    </source>
</reference>
<feature type="binding site" evidence="11 12">
    <location>
        <position position="9"/>
    </location>
    <ligand>
        <name>ATP</name>
        <dbReference type="ChEBI" id="CHEBI:30616"/>
    </ligand>
</feature>
<dbReference type="Proteomes" id="UP000076501">
    <property type="component" value="Unassembled WGS sequence"/>
</dbReference>
<dbReference type="Proteomes" id="UP000219743">
    <property type="component" value="Unassembled WGS sequence"/>
</dbReference>
<dbReference type="InterPro" id="IPR034907">
    <property type="entry name" value="NDK-like_dom"/>
</dbReference>
<comment type="function">
    <text evidence="9">(Microbial infection) Catalyzes the phosphorylation of dZDP to dZTP, when the bacterium is infected by a phage that produces the substrate for the synthesis of dZTP (2- amino-2'-deoxyadenosine 5'-triphosphate), which is then used by the phage as a DNA polymerase substrate.</text>
</comment>
<feature type="binding site" evidence="11 12">
    <location>
        <position position="91"/>
    </location>
    <ligand>
        <name>ATP</name>
        <dbReference type="ChEBI" id="CHEBI:30616"/>
    </ligand>
</feature>
<comment type="similarity">
    <text evidence="2 11 12 13">Belongs to the NDK family.</text>
</comment>
<dbReference type="EMBL" id="LCYI01000020">
    <property type="protein sequence ID" value="KLA30161.1"/>
    <property type="molecule type" value="Genomic_DNA"/>
</dbReference>
<dbReference type="GO" id="GO:0004550">
    <property type="term" value="F:nucleoside diphosphate kinase activity"/>
    <property type="evidence" value="ECO:0007669"/>
    <property type="project" value="UniProtKB-UniRule"/>
</dbReference>
<dbReference type="GO" id="GO:0006183">
    <property type="term" value="P:GTP biosynthetic process"/>
    <property type="evidence" value="ECO:0007669"/>
    <property type="project" value="UniProtKB-UniRule"/>
</dbReference>
<evidence type="ECO:0000313" key="27">
    <source>
        <dbReference type="Proteomes" id="UP000220226"/>
    </source>
</evidence>
<feature type="domain" description="Nucleoside diphosphate kinase-like" evidence="15">
    <location>
        <begin position="1"/>
        <end position="138"/>
    </location>
</feature>
<organism evidence="16 22">
    <name type="scientific">Bacillus cereus</name>
    <dbReference type="NCBI Taxonomy" id="1396"/>
    <lineage>
        <taxon>Bacteria</taxon>
        <taxon>Bacillati</taxon>
        <taxon>Bacillota</taxon>
        <taxon>Bacilli</taxon>
        <taxon>Bacillales</taxon>
        <taxon>Bacillaceae</taxon>
        <taxon>Bacillus</taxon>
        <taxon>Bacillus cereus group</taxon>
    </lineage>
</organism>
<proteinExistence type="inferred from homology"/>
<dbReference type="GO" id="GO:0005737">
    <property type="term" value="C:cytoplasm"/>
    <property type="evidence" value="ECO:0007669"/>
    <property type="project" value="UniProtKB-SubCell"/>
</dbReference>
<evidence type="ECO:0000256" key="14">
    <source>
        <dbReference type="RuleBase" id="RU004013"/>
    </source>
</evidence>
<keyword evidence="8 11" id="KW-0546">Nucleotide metabolism</keyword>